<protein>
    <submittedName>
        <fullName evidence="2">Uncharacterized protein</fullName>
    </submittedName>
</protein>
<dbReference type="AlphaFoldDB" id="A0A383CDI3"/>
<feature type="non-terminal residue" evidence="2">
    <location>
        <position position="37"/>
    </location>
</feature>
<feature type="region of interest" description="Disordered" evidence="1">
    <location>
        <begin position="1"/>
        <end position="23"/>
    </location>
</feature>
<reference evidence="2" key="1">
    <citation type="submission" date="2018-05" db="EMBL/GenBank/DDBJ databases">
        <authorList>
            <person name="Lanie J.A."/>
            <person name="Ng W.-L."/>
            <person name="Kazmierczak K.M."/>
            <person name="Andrzejewski T.M."/>
            <person name="Davidsen T.M."/>
            <person name="Wayne K.J."/>
            <person name="Tettelin H."/>
            <person name="Glass J.I."/>
            <person name="Rusch D."/>
            <person name="Podicherti R."/>
            <person name="Tsui H.-C.T."/>
            <person name="Winkler M.E."/>
        </authorList>
    </citation>
    <scope>NUCLEOTIDE SEQUENCE</scope>
</reference>
<name>A0A383CDI3_9ZZZZ</name>
<gene>
    <name evidence="2" type="ORF">METZ01_LOCUS482973</name>
</gene>
<sequence length="37" mass="3743">VSAAPRGVTGRIDEASGQGGQGALVQGAFQDRRIGFL</sequence>
<feature type="non-terminal residue" evidence="2">
    <location>
        <position position="1"/>
    </location>
</feature>
<evidence type="ECO:0000256" key="1">
    <source>
        <dbReference type="SAM" id="MobiDB-lite"/>
    </source>
</evidence>
<accession>A0A383CDI3</accession>
<evidence type="ECO:0000313" key="2">
    <source>
        <dbReference type="EMBL" id="SVE30119.1"/>
    </source>
</evidence>
<dbReference type="EMBL" id="UINC01207847">
    <property type="protein sequence ID" value="SVE30119.1"/>
    <property type="molecule type" value="Genomic_DNA"/>
</dbReference>
<proteinExistence type="predicted"/>
<organism evidence="2">
    <name type="scientific">marine metagenome</name>
    <dbReference type="NCBI Taxonomy" id="408172"/>
    <lineage>
        <taxon>unclassified sequences</taxon>
        <taxon>metagenomes</taxon>
        <taxon>ecological metagenomes</taxon>
    </lineage>
</organism>